<sequence length="234" mass="25721">MRWILLLLLLLNGIVYLAGKSEKGFDTLAERVASTESTGNIQLLSELGESLAGDEAEVEVQSGIVSKSELPALIKGQCLVLGPVMDVSFIRGAQEKNTAITAYSEEYERGADYWVYLGPYSSFGVASKVSSELRAKRIDNFVIRKGELKDAVSLGVFTDAERAATHAKGLIKKRYAAEIRRIAKMATRYWLVLEGGNSDVDYTQIEALMAGIADDNKKLRKKSCNLIASYKQLD</sequence>
<reference evidence="1 2" key="1">
    <citation type="journal article" date="2011" name="Int. J. Syst. Evol. Microbiol.">
        <title>Zhongshania antarctica gen. nov., sp. nov. and Zhongshania guokunii sp. nov., gammaproteobacteria respectively isolated from coastal attached (fast) ice and surface seawater of the Antarctic.</title>
        <authorList>
            <person name="Li H.J."/>
            <person name="Zhang X.Y."/>
            <person name="Chen C.X."/>
            <person name="Zhang Y.J."/>
            <person name="Gao Z.M."/>
            <person name="Yu Y."/>
            <person name="Chen X.L."/>
            <person name="Chen B."/>
            <person name="Zhang Y.Z."/>
        </authorList>
    </citation>
    <scope>NUCLEOTIDE SEQUENCE [LARGE SCALE GENOMIC DNA]</scope>
    <source>
        <strain evidence="1 2">ZS6-22T</strain>
    </source>
</reference>
<dbReference type="EMBL" id="JBFRYA010000023">
    <property type="protein sequence ID" value="MEX1670828.1"/>
    <property type="molecule type" value="Genomic_DNA"/>
</dbReference>
<dbReference type="RefSeq" id="WP_368383125.1">
    <property type="nucleotide sequence ID" value="NZ_JBFRYA010000023.1"/>
</dbReference>
<evidence type="ECO:0000313" key="2">
    <source>
        <dbReference type="Proteomes" id="UP001557485"/>
    </source>
</evidence>
<comment type="caution">
    <text evidence="1">The sequence shown here is derived from an EMBL/GenBank/DDBJ whole genome shotgun (WGS) entry which is preliminary data.</text>
</comment>
<gene>
    <name evidence="1" type="ORF">AB4876_18080</name>
</gene>
<accession>A0ABV3UDD5</accession>
<evidence type="ECO:0000313" key="1">
    <source>
        <dbReference type="EMBL" id="MEX1670828.1"/>
    </source>
</evidence>
<dbReference type="Proteomes" id="UP001557485">
    <property type="component" value="Unassembled WGS sequence"/>
</dbReference>
<keyword evidence="2" id="KW-1185">Reference proteome</keyword>
<protein>
    <recommendedName>
        <fullName evidence="3">SPOR domain-containing protein</fullName>
    </recommendedName>
</protein>
<name>A0ABV3UDD5_9GAMM</name>
<evidence type="ECO:0008006" key="3">
    <source>
        <dbReference type="Google" id="ProtNLM"/>
    </source>
</evidence>
<organism evidence="1 2">
    <name type="scientific">Zhongshania guokunii</name>
    <dbReference type="NCBI Taxonomy" id="641783"/>
    <lineage>
        <taxon>Bacteria</taxon>
        <taxon>Pseudomonadati</taxon>
        <taxon>Pseudomonadota</taxon>
        <taxon>Gammaproteobacteria</taxon>
        <taxon>Cellvibrionales</taxon>
        <taxon>Spongiibacteraceae</taxon>
        <taxon>Zhongshania</taxon>
    </lineage>
</organism>
<proteinExistence type="predicted"/>